<dbReference type="EMBL" id="CP058604">
    <property type="protein sequence ID" value="QLG70548.1"/>
    <property type="molecule type" value="Genomic_DNA"/>
</dbReference>
<comment type="subcellular location">
    <subcellularLocation>
        <location evidence="1">Vacuole membrane</location>
        <topology evidence="1">Multi-pass membrane protein</topology>
    </subcellularLocation>
</comment>
<keyword evidence="5 8" id="KW-1133">Transmembrane helix</keyword>
<gene>
    <name evidence="10" type="ORF">HG535_0A04890</name>
</gene>
<dbReference type="GO" id="GO:0005774">
    <property type="term" value="C:vacuolar membrane"/>
    <property type="evidence" value="ECO:0007669"/>
    <property type="project" value="UniProtKB-SubCell"/>
</dbReference>
<feature type="compositionally biased region" description="Polar residues" evidence="7">
    <location>
        <begin position="37"/>
        <end position="51"/>
    </location>
</feature>
<evidence type="ECO:0000256" key="4">
    <source>
        <dbReference type="ARBA" id="ARBA00022692"/>
    </source>
</evidence>
<evidence type="ECO:0000313" key="11">
    <source>
        <dbReference type="Proteomes" id="UP000509704"/>
    </source>
</evidence>
<feature type="transmembrane region" description="Helical" evidence="8">
    <location>
        <begin position="368"/>
        <end position="386"/>
    </location>
</feature>
<feature type="domain" description="Amino acid transporter transmembrane" evidence="9">
    <location>
        <begin position="249"/>
        <end position="641"/>
    </location>
</feature>
<dbReference type="PANTHER" id="PTHR22950:SF530">
    <property type="entry name" value="VACUOLAR AMINO ACID TRANSPORTER 3"/>
    <property type="match status" value="1"/>
</dbReference>
<feature type="region of interest" description="Disordered" evidence="7">
    <location>
        <begin position="1"/>
        <end position="55"/>
    </location>
</feature>
<comment type="similarity">
    <text evidence="2">Belongs to the amino acid/polyamine transporter 2 family.</text>
</comment>
<evidence type="ECO:0000259" key="9">
    <source>
        <dbReference type="Pfam" id="PF01490"/>
    </source>
</evidence>
<reference evidence="10 11" key="1">
    <citation type="submission" date="2020-07" db="EMBL/GenBank/DDBJ databases">
        <title>The yeast mating-type switching endonuclease HO is a domesticated member of an unorthodox homing genetic element family.</title>
        <authorList>
            <person name="Coughlan A.Y."/>
            <person name="Lombardi L."/>
            <person name="Braun-Galleani S."/>
            <person name="Martos A.R."/>
            <person name="Galeote V."/>
            <person name="Bigey F."/>
            <person name="Dequin S."/>
            <person name="Byrne K.P."/>
            <person name="Wolfe K.H."/>
        </authorList>
    </citation>
    <scope>NUCLEOTIDE SEQUENCE [LARGE SCALE GENOMIC DNA]</scope>
    <source>
        <strain evidence="10 11">NRRL Y-6702</strain>
    </source>
</reference>
<keyword evidence="11" id="KW-1185">Reference proteome</keyword>
<feature type="compositionally biased region" description="Polar residues" evidence="7">
    <location>
        <begin position="1"/>
        <end position="10"/>
    </location>
</feature>
<evidence type="ECO:0000256" key="7">
    <source>
        <dbReference type="SAM" id="MobiDB-lite"/>
    </source>
</evidence>
<keyword evidence="6 8" id="KW-0472">Membrane</keyword>
<evidence type="ECO:0000256" key="8">
    <source>
        <dbReference type="SAM" id="Phobius"/>
    </source>
</evidence>
<feature type="transmembrane region" description="Helical" evidence="8">
    <location>
        <begin position="469"/>
        <end position="493"/>
    </location>
</feature>
<evidence type="ECO:0000313" key="10">
    <source>
        <dbReference type="EMBL" id="QLG70548.1"/>
    </source>
</evidence>
<feature type="transmembrane region" description="Helical" evidence="8">
    <location>
        <begin position="517"/>
        <end position="539"/>
    </location>
</feature>
<feature type="transmembrane region" description="Helical" evidence="8">
    <location>
        <begin position="326"/>
        <end position="348"/>
    </location>
</feature>
<feature type="transmembrane region" description="Helical" evidence="8">
    <location>
        <begin position="584"/>
        <end position="603"/>
    </location>
</feature>
<dbReference type="GO" id="GO:0005302">
    <property type="term" value="F:L-tyrosine transmembrane transporter activity"/>
    <property type="evidence" value="ECO:0007669"/>
    <property type="project" value="TreeGrafter"/>
</dbReference>
<dbReference type="OrthoDB" id="1684102at2759"/>
<evidence type="ECO:0000256" key="2">
    <source>
        <dbReference type="ARBA" id="ARBA00008066"/>
    </source>
</evidence>
<feature type="transmembrane region" description="Helical" evidence="8">
    <location>
        <begin position="437"/>
        <end position="457"/>
    </location>
</feature>
<feature type="compositionally biased region" description="Basic and acidic residues" evidence="7">
    <location>
        <begin position="220"/>
        <end position="232"/>
    </location>
</feature>
<dbReference type="AlphaFoldDB" id="A0A7H9AVY9"/>
<dbReference type="Proteomes" id="UP000509704">
    <property type="component" value="Chromosome 1"/>
</dbReference>
<feature type="transmembrane region" description="Helical" evidence="8">
    <location>
        <begin position="282"/>
        <end position="305"/>
    </location>
</feature>
<name>A0A7H9AVY9_ZYGMR</name>
<dbReference type="PANTHER" id="PTHR22950">
    <property type="entry name" value="AMINO ACID TRANSPORTER"/>
    <property type="match status" value="1"/>
</dbReference>
<feature type="transmembrane region" description="Helical" evidence="8">
    <location>
        <begin position="560"/>
        <end position="578"/>
    </location>
</feature>
<dbReference type="InterPro" id="IPR013057">
    <property type="entry name" value="AA_transpt_TM"/>
</dbReference>
<keyword evidence="4 8" id="KW-0812">Transmembrane</keyword>
<feature type="transmembrane region" description="Helical" evidence="8">
    <location>
        <begin position="623"/>
        <end position="644"/>
    </location>
</feature>
<feature type="region of interest" description="Disordered" evidence="7">
    <location>
        <begin position="207"/>
        <end position="244"/>
    </location>
</feature>
<sequence>MTSVSNESAVSGTSSSNGGQNGQKITTALLKKRPSDSDGNYNTLSNDNQIDMNKPDPQVVDIVSRHLVKDSDNLQLKSGDMTRDIYKWTSEHPISSSSPGDTMMNSPQMQQDAQPISMAQRRRSISFSGASAHSSGIYSSTRNSEFELPPHVAMTHEEIRAPGGFRRSFIVRKHERKYGNNAPPPNFLTRNFIEFLTLYGHFAGEDLEEEEDEDEEGTEQEGRIHERTDLLERGQVSETDTAEVSDHRHKTSTFKAVLLLLKSFVGTGVLFLPKGFENGGWGFSVLCLLFCAIASFYCFVILISAKDKVGVSGYGDLGAKLYGSKVKFAILFSIAISQIGFAAAYIVFTSTNLKVFAEHVFGVKKDSLGLAFYIALQTVIFIPLAFTRNISKLSGTTLIADLFILLGLLYVYYYPVYYIIENGLASDSMVFLNKNDWSLFVGTAIFTFEGIGLLIPIQESMAHREKFQPCLSGVLCLVAFIFISTGLICYSAFGSDVETVVLLNFPQNSPFTKSVQLLYATAILLSTPLQLFPAIRILENWSFPTNASGKHNPRIKWLKNYFRSGVVIITALVAWAGANDLDKFVSIVGSSACIPLIYIYPPLLHHRAFKNDSRFNVSRSFDILIAVFGTLVMLYITYQTIVLWGS</sequence>
<evidence type="ECO:0000256" key="5">
    <source>
        <dbReference type="ARBA" id="ARBA00022989"/>
    </source>
</evidence>
<dbReference type="GeneID" id="59234184"/>
<feature type="transmembrane region" description="Helical" evidence="8">
    <location>
        <begin position="256"/>
        <end position="276"/>
    </location>
</feature>
<proteinExistence type="inferred from homology"/>
<feature type="compositionally biased region" description="Acidic residues" evidence="7">
    <location>
        <begin position="207"/>
        <end position="219"/>
    </location>
</feature>
<feature type="transmembrane region" description="Helical" evidence="8">
    <location>
        <begin position="398"/>
        <end position="417"/>
    </location>
</feature>
<evidence type="ECO:0000256" key="3">
    <source>
        <dbReference type="ARBA" id="ARBA00022554"/>
    </source>
</evidence>
<organism evidence="10 11">
    <name type="scientific">Zygotorulaspora mrakii</name>
    <name type="common">Zygosaccharomyces mrakii</name>
    <dbReference type="NCBI Taxonomy" id="42260"/>
    <lineage>
        <taxon>Eukaryota</taxon>
        <taxon>Fungi</taxon>
        <taxon>Dikarya</taxon>
        <taxon>Ascomycota</taxon>
        <taxon>Saccharomycotina</taxon>
        <taxon>Saccharomycetes</taxon>
        <taxon>Saccharomycetales</taxon>
        <taxon>Saccharomycetaceae</taxon>
        <taxon>Zygotorulaspora</taxon>
    </lineage>
</organism>
<evidence type="ECO:0000256" key="6">
    <source>
        <dbReference type="ARBA" id="ARBA00023136"/>
    </source>
</evidence>
<evidence type="ECO:0000256" key="1">
    <source>
        <dbReference type="ARBA" id="ARBA00004128"/>
    </source>
</evidence>
<dbReference type="KEGG" id="zmk:HG535_0A04890"/>
<dbReference type="Pfam" id="PF01490">
    <property type="entry name" value="Aa_trans"/>
    <property type="match status" value="1"/>
</dbReference>
<protein>
    <recommendedName>
        <fullName evidence="9">Amino acid transporter transmembrane domain-containing protein</fullName>
    </recommendedName>
</protein>
<dbReference type="RefSeq" id="XP_037142276.1">
    <property type="nucleotide sequence ID" value="XM_037286381.1"/>
</dbReference>
<keyword evidence="3" id="KW-0926">Vacuole</keyword>
<accession>A0A7H9AVY9</accession>